<dbReference type="AlphaFoldDB" id="A0AAU9T8F7"/>
<feature type="non-terminal residue" evidence="1">
    <location>
        <position position="82"/>
    </location>
</feature>
<reference evidence="1 2" key="1">
    <citation type="submission" date="2022-03" db="EMBL/GenBank/DDBJ databases">
        <authorList>
            <person name="Nunn A."/>
            <person name="Chopra R."/>
            <person name="Nunn A."/>
            <person name="Contreras Garrido A."/>
        </authorList>
    </citation>
    <scope>NUCLEOTIDE SEQUENCE [LARGE SCALE GENOMIC DNA]</scope>
</reference>
<name>A0AAU9T8F7_THLAR</name>
<protein>
    <submittedName>
        <fullName evidence="1">Uncharacterized protein</fullName>
    </submittedName>
</protein>
<organism evidence="1 2">
    <name type="scientific">Thlaspi arvense</name>
    <name type="common">Field penny-cress</name>
    <dbReference type="NCBI Taxonomy" id="13288"/>
    <lineage>
        <taxon>Eukaryota</taxon>
        <taxon>Viridiplantae</taxon>
        <taxon>Streptophyta</taxon>
        <taxon>Embryophyta</taxon>
        <taxon>Tracheophyta</taxon>
        <taxon>Spermatophyta</taxon>
        <taxon>Magnoliopsida</taxon>
        <taxon>eudicotyledons</taxon>
        <taxon>Gunneridae</taxon>
        <taxon>Pentapetalae</taxon>
        <taxon>rosids</taxon>
        <taxon>malvids</taxon>
        <taxon>Brassicales</taxon>
        <taxon>Brassicaceae</taxon>
        <taxon>Thlaspideae</taxon>
        <taxon>Thlaspi</taxon>
    </lineage>
</organism>
<accession>A0AAU9T8F7</accession>
<keyword evidence="2" id="KW-1185">Reference proteome</keyword>
<dbReference type="EMBL" id="OU466863">
    <property type="protein sequence ID" value="CAH2079613.1"/>
    <property type="molecule type" value="Genomic_DNA"/>
</dbReference>
<sequence>LELLLEKQLARVWLNGWAFGQVEGNSLRGEDEEMMENSDGKNTVTDEASSVVEPFICMEFDSDVAVKTFYDGFVMRVDAFRR</sequence>
<gene>
    <name evidence="1" type="ORF">TAV2_LOCUS23889</name>
</gene>
<dbReference type="Proteomes" id="UP000836841">
    <property type="component" value="Chromosome 7"/>
</dbReference>
<proteinExistence type="predicted"/>
<evidence type="ECO:0000313" key="2">
    <source>
        <dbReference type="Proteomes" id="UP000836841"/>
    </source>
</evidence>
<evidence type="ECO:0000313" key="1">
    <source>
        <dbReference type="EMBL" id="CAH2079613.1"/>
    </source>
</evidence>